<keyword evidence="2" id="KW-1185">Reference proteome</keyword>
<organism evidence="1 2">
    <name type="scientific">Marinobacterium weihaiense</name>
    <dbReference type="NCBI Taxonomy" id="2851016"/>
    <lineage>
        <taxon>Bacteria</taxon>
        <taxon>Pseudomonadati</taxon>
        <taxon>Pseudomonadota</taxon>
        <taxon>Gammaproteobacteria</taxon>
        <taxon>Oceanospirillales</taxon>
        <taxon>Oceanospirillaceae</taxon>
        <taxon>Marinobacterium</taxon>
    </lineage>
</organism>
<dbReference type="InterPro" id="IPR058510">
    <property type="entry name" value="DUF8197"/>
</dbReference>
<dbReference type="Pfam" id="PF26620">
    <property type="entry name" value="DUF8197"/>
    <property type="match status" value="1"/>
</dbReference>
<protein>
    <submittedName>
        <fullName evidence="1">Uncharacterized protein</fullName>
    </submittedName>
</protein>
<evidence type="ECO:0000313" key="1">
    <source>
        <dbReference type="EMBL" id="MBV0931996.1"/>
    </source>
</evidence>
<dbReference type="EMBL" id="JAHQZT010000001">
    <property type="protein sequence ID" value="MBV0931996.1"/>
    <property type="molecule type" value="Genomic_DNA"/>
</dbReference>
<gene>
    <name evidence="1" type="ORF">KTN04_01390</name>
</gene>
<sequence>MGTKLRVDQVNDDELNDWTEQFSEEEEVSRSRVKYNGKRRRQIEDLMEDRRLMRQISNSYDDFDYLRD</sequence>
<dbReference type="InterPro" id="IPR058059">
    <property type="entry name" value="PA3496-like"/>
</dbReference>
<evidence type="ECO:0000313" key="2">
    <source>
        <dbReference type="Proteomes" id="UP000755551"/>
    </source>
</evidence>
<name>A0ABS6M6S8_9GAMM</name>
<dbReference type="Proteomes" id="UP000755551">
    <property type="component" value="Unassembled WGS sequence"/>
</dbReference>
<accession>A0ABS6M6S8</accession>
<dbReference type="RefSeq" id="WP_217333411.1">
    <property type="nucleotide sequence ID" value="NZ_JAHQZT010000001.1"/>
</dbReference>
<reference evidence="1 2" key="1">
    <citation type="submission" date="2021-06" db="EMBL/GenBank/DDBJ databases">
        <title>Bacterium isolated from marine sediment.</title>
        <authorList>
            <person name="Zhu K.-L."/>
            <person name="Du Z.-J."/>
            <person name="Liang Q.-Y."/>
        </authorList>
    </citation>
    <scope>NUCLEOTIDE SEQUENCE [LARGE SCALE GENOMIC DNA]</scope>
    <source>
        <strain evidence="1 2">A346</strain>
    </source>
</reference>
<dbReference type="NCBIfam" id="NF046101">
    <property type="entry name" value="PA3496_fam"/>
    <property type="match status" value="1"/>
</dbReference>
<comment type="caution">
    <text evidence="1">The sequence shown here is derived from an EMBL/GenBank/DDBJ whole genome shotgun (WGS) entry which is preliminary data.</text>
</comment>
<proteinExistence type="predicted"/>